<evidence type="ECO:0000313" key="2">
    <source>
        <dbReference type="Proteomes" id="UP001501237"/>
    </source>
</evidence>
<protein>
    <submittedName>
        <fullName evidence="1">Uncharacterized protein</fullName>
    </submittedName>
</protein>
<comment type="caution">
    <text evidence="1">The sequence shown here is derived from an EMBL/GenBank/DDBJ whole genome shotgun (WGS) entry which is preliminary data.</text>
</comment>
<keyword evidence="2" id="KW-1185">Reference proteome</keyword>
<organism evidence="1 2">
    <name type="scientific">Actinocorallia longicatena</name>
    <dbReference type="NCBI Taxonomy" id="111803"/>
    <lineage>
        <taxon>Bacteria</taxon>
        <taxon>Bacillati</taxon>
        <taxon>Actinomycetota</taxon>
        <taxon>Actinomycetes</taxon>
        <taxon>Streptosporangiales</taxon>
        <taxon>Thermomonosporaceae</taxon>
        <taxon>Actinocorallia</taxon>
    </lineage>
</organism>
<dbReference type="Proteomes" id="UP001501237">
    <property type="component" value="Unassembled WGS sequence"/>
</dbReference>
<dbReference type="RefSeq" id="WP_344829463.1">
    <property type="nucleotide sequence ID" value="NZ_BAAAUV010000008.1"/>
</dbReference>
<proteinExistence type="predicted"/>
<sequence>MRFTEAGLGLRSSVVELRHPGGPLRIVLFPMVHMADPGFYEDVTERMLGCDVVVMEGVRDPRRILPSRNEVAYRMMRWGRLRLTLQDVEPEKLGLRTVRPDDLVAFRGPLRRLRWLTLANPLRIHKNFMLLVGMPLVSLLLSRDGLARLLQLDFDPNELPLFGRRTVRRDEELAKAVSALHAEHASEPLRIAVVYGALHMPVLLERLRSAHGYRPCAAEWLVVFGEDRPAFSRRRGRDGGRGPR</sequence>
<accession>A0ABP6QDX4</accession>
<name>A0ABP6QDX4_9ACTN</name>
<gene>
    <name evidence="1" type="ORF">GCM10010468_36290</name>
</gene>
<dbReference type="EMBL" id="BAAAUV010000008">
    <property type="protein sequence ID" value="GAA3215089.1"/>
    <property type="molecule type" value="Genomic_DNA"/>
</dbReference>
<evidence type="ECO:0000313" key="1">
    <source>
        <dbReference type="EMBL" id="GAA3215089.1"/>
    </source>
</evidence>
<reference evidence="2" key="1">
    <citation type="journal article" date="2019" name="Int. J. Syst. Evol. Microbiol.">
        <title>The Global Catalogue of Microorganisms (GCM) 10K type strain sequencing project: providing services to taxonomists for standard genome sequencing and annotation.</title>
        <authorList>
            <consortium name="The Broad Institute Genomics Platform"/>
            <consortium name="The Broad Institute Genome Sequencing Center for Infectious Disease"/>
            <person name="Wu L."/>
            <person name="Ma J."/>
        </authorList>
    </citation>
    <scope>NUCLEOTIDE SEQUENCE [LARGE SCALE GENOMIC DNA]</scope>
    <source>
        <strain evidence="2">JCM 9377</strain>
    </source>
</reference>